<dbReference type="PANTHER" id="PTHR24198">
    <property type="entry name" value="ANKYRIN REPEAT AND PROTEIN KINASE DOMAIN-CONTAINING PROTEIN"/>
    <property type="match status" value="1"/>
</dbReference>
<feature type="compositionally biased region" description="Acidic residues" evidence="4">
    <location>
        <begin position="136"/>
        <end position="159"/>
    </location>
</feature>
<dbReference type="SMART" id="SM00248">
    <property type="entry name" value="ANK"/>
    <property type="match status" value="2"/>
</dbReference>
<name>A0A163JK00_ABSGL</name>
<keyword evidence="2 3" id="KW-0040">ANK repeat</keyword>
<protein>
    <submittedName>
        <fullName evidence="5">Uncharacterized protein</fullName>
    </submittedName>
</protein>
<dbReference type="EMBL" id="LT553587">
    <property type="protein sequence ID" value="SAM01711.1"/>
    <property type="molecule type" value="Genomic_DNA"/>
</dbReference>
<dbReference type="PRINTS" id="PR01415">
    <property type="entry name" value="ANKYRIN"/>
</dbReference>
<dbReference type="SUPFAM" id="SSF48403">
    <property type="entry name" value="Ankyrin repeat"/>
    <property type="match status" value="1"/>
</dbReference>
<proteinExistence type="predicted"/>
<dbReference type="STRING" id="4829.A0A163JK00"/>
<feature type="region of interest" description="Disordered" evidence="4">
    <location>
        <begin position="105"/>
        <end position="159"/>
    </location>
</feature>
<dbReference type="Proteomes" id="UP000078561">
    <property type="component" value="Unassembled WGS sequence"/>
</dbReference>
<feature type="repeat" description="ANK" evidence="3">
    <location>
        <begin position="38"/>
        <end position="60"/>
    </location>
</feature>
<evidence type="ECO:0000256" key="1">
    <source>
        <dbReference type="ARBA" id="ARBA00022737"/>
    </source>
</evidence>
<dbReference type="InParanoid" id="A0A163JK00"/>
<accession>A0A163JK00</accession>
<dbReference type="OrthoDB" id="9995210at2759"/>
<dbReference type="InterPro" id="IPR036770">
    <property type="entry name" value="Ankyrin_rpt-contain_sf"/>
</dbReference>
<sequence>MDNTANNQILAACMDDQDDWLNDLLGQGDFDISFTDDNGNTALHYAAMNGSLACLELLVRVAGIEINRKNTRGTTPLHYAVSFQDDTDVALEMVNVLLDAGANPKIQDANKQSPLSVASTRPDDDDMKELLSSVLMEDEVVDDYAQEDDDDIDDSMAVE</sequence>
<dbReference type="AlphaFoldDB" id="A0A163JK00"/>
<dbReference type="PROSITE" id="PS50297">
    <property type="entry name" value="ANK_REP_REGION"/>
    <property type="match status" value="2"/>
</dbReference>
<evidence type="ECO:0000256" key="3">
    <source>
        <dbReference type="PROSITE-ProRule" id="PRU00023"/>
    </source>
</evidence>
<organism evidence="5">
    <name type="scientific">Absidia glauca</name>
    <name type="common">Pin mould</name>
    <dbReference type="NCBI Taxonomy" id="4829"/>
    <lineage>
        <taxon>Eukaryota</taxon>
        <taxon>Fungi</taxon>
        <taxon>Fungi incertae sedis</taxon>
        <taxon>Mucoromycota</taxon>
        <taxon>Mucoromycotina</taxon>
        <taxon>Mucoromycetes</taxon>
        <taxon>Mucorales</taxon>
        <taxon>Cunninghamellaceae</taxon>
        <taxon>Absidia</taxon>
    </lineage>
</organism>
<dbReference type="OMA" id="DINHTDD"/>
<dbReference type="Pfam" id="PF12796">
    <property type="entry name" value="Ank_2"/>
    <property type="match status" value="1"/>
</dbReference>
<feature type="repeat" description="ANK" evidence="3">
    <location>
        <begin position="72"/>
        <end position="109"/>
    </location>
</feature>
<dbReference type="PANTHER" id="PTHR24198:SF165">
    <property type="entry name" value="ANKYRIN REPEAT-CONTAINING PROTEIN-RELATED"/>
    <property type="match status" value="1"/>
</dbReference>
<reference evidence="5" key="1">
    <citation type="submission" date="2016-04" db="EMBL/GenBank/DDBJ databases">
        <authorList>
            <person name="Evans L.H."/>
            <person name="Alamgir A."/>
            <person name="Owens N."/>
            <person name="Weber N.D."/>
            <person name="Virtaneva K."/>
            <person name="Barbian K."/>
            <person name="Babar A."/>
            <person name="Rosenke K."/>
        </authorList>
    </citation>
    <scope>NUCLEOTIDE SEQUENCE [LARGE SCALE GENOMIC DNA]</scope>
    <source>
        <strain evidence="5">CBS 101.48</strain>
    </source>
</reference>
<evidence type="ECO:0000256" key="2">
    <source>
        <dbReference type="ARBA" id="ARBA00023043"/>
    </source>
</evidence>
<keyword evidence="1" id="KW-0677">Repeat</keyword>
<evidence type="ECO:0000256" key="4">
    <source>
        <dbReference type="SAM" id="MobiDB-lite"/>
    </source>
</evidence>
<feature type="compositionally biased region" description="Polar residues" evidence="4">
    <location>
        <begin position="109"/>
        <end position="119"/>
    </location>
</feature>
<gene>
    <name evidence="5" type="primary">ABSGL_07460.1 scaffold 8890</name>
</gene>
<evidence type="ECO:0000313" key="5">
    <source>
        <dbReference type="EMBL" id="SAM01711.1"/>
    </source>
</evidence>
<keyword evidence="6" id="KW-1185">Reference proteome</keyword>
<evidence type="ECO:0000313" key="6">
    <source>
        <dbReference type="Proteomes" id="UP000078561"/>
    </source>
</evidence>
<dbReference type="Gene3D" id="1.25.40.20">
    <property type="entry name" value="Ankyrin repeat-containing domain"/>
    <property type="match status" value="1"/>
</dbReference>
<dbReference type="InterPro" id="IPR002110">
    <property type="entry name" value="Ankyrin_rpt"/>
</dbReference>
<dbReference type="FunCoup" id="A0A163JK00">
    <property type="interactions" value="23"/>
</dbReference>
<dbReference type="PROSITE" id="PS50088">
    <property type="entry name" value="ANK_REPEAT"/>
    <property type="match status" value="2"/>
</dbReference>